<keyword evidence="2" id="KW-0645">Protease</keyword>
<dbReference type="PANTHER" id="PTHR43690">
    <property type="entry name" value="NARDILYSIN"/>
    <property type="match status" value="1"/>
</dbReference>
<keyword evidence="3" id="KW-0378">Hydrolase</keyword>
<evidence type="ECO:0000256" key="4">
    <source>
        <dbReference type="ARBA" id="ARBA00022833"/>
    </source>
</evidence>
<proteinExistence type="inferred from homology"/>
<dbReference type="GeneID" id="9625444"/>
<dbReference type="InterPro" id="IPR011249">
    <property type="entry name" value="Metalloenz_LuxS/M16"/>
</dbReference>
<dbReference type="Pfam" id="PF00675">
    <property type="entry name" value="Peptidase_M16"/>
    <property type="match status" value="1"/>
</dbReference>
<dbReference type="RefSeq" id="XP_002945712.1">
    <property type="nucleotide sequence ID" value="XM_002945666.1"/>
</dbReference>
<dbReference type="InParanoid" id="D8THG4"/>
<dbReference type="EMBL" id="GL378323">
    <property type="protein sequence ID" value="EFJ52707.1"/>
    <property type="molecule type" value="Genomic_DNA"/>
</dbReference>
<evidence type="ECO:0000259" key="7">
    <source>
        <dbReference type="Pfam" id="PF05193"/>
    </source>
</evidence>
<evidence type="ECO:0000256" key="2">
    <source>
        <dbReference type="ARBA" id="ARBA00022670"/>
    </source>
</evidence>
<dbReference type="InterPro" id="IPR050626">
    <property type="entry name" value="Peptidase_M16"/>
</dbReference>
<evidence type="ECO:0000256" key="5">
    <source>
        <dbReference type="ARBA" id="ARBA00023049"/>
    </source>
</evidence>
<feature type="domain" description="Peptidase M16 C-terminal" evidence="7">
    <location>
        <begin position="760"/>
        <end position="982"/>
    </location>
</feature>
<evidence type="ECO:0000313" key="8">
    <source>
        <dbReference type="EMBL" id="EFJ52707.1"/>
    </source>
</evidence>
<dbReference type="MEROPS" id="M16.004"/>
<keyword evidence="9" id="KW-1185">Reference proteome</keyword>
<sequence length="1068" mass="117606">RYVLLPNKLPPKRFEAHLEVHAGSVDEREDEQGVAHLVEHVTFLGSKRREDLLGTGARANAYTDFHHTVFHVHAPAVNSITGQPMLPQVLEALEEIAFHPQFAASRIEKERKAVLAEAQMMNTIEYRVDCQLLTYLHEENALGCRFPIGLTDQVKSWPHETLRGFWERWYFPANVTLFVVGDLERSTQETIRLIEKVFGRVAPGRERLPAMAAAALPPPLPLAAAAAAAGVHGNGNGNGNGNGAAAAAAGQQQQLGPLKVRHAIRPPVEHKWGYGPLALGEKPAEVKVFRHPLLQHFMLSVFCKLPIQPMTQMAHLKQLLMLRIILSVFQFRINGRYVTGQPPFLYITLDISDSGREGCAVSTLTITSEPADWRGAVAVAVQEMRRMQRHGLTQGEFDRYRQAILRDSAQLAEQANKIPSVDTLNFVMESLACGHTVMGHRDAHEAMSAVAETVELWEVNALARSMLTFASDYGAEGAVLAAAAEEAALEPGRWPYLGPTRCTSIVACIPTYVDASGASGAIKFDPSPAEIAAALADPSLDCSAAEDVDLPDSLISTEQLSQLVSERKPEYVPVVPGSGRCGVTHGPCGIVQRRLSNGISINYRYTDNEPRAGLLRLIANGGRVAERPGVGQFGRVVVGSRTLSESGAVGPWGREQIEVFCVANLVNCALEADEENIVMDFHFSSVDGGMEAMFQMIHMFLESPRWEEGAMDRAKLAFLASVKSVHKSLERATSDRVLDSMLGRTERCFRDPTPEELEALTLDGMKAAVSELLTSGNFEVSVVGDFDAAELESLALRYVGTVAPRPAPQPLFVHPIAFRNPPVPERHQTWHLKDSDERAVAYIGGPAPARWGPLGYFGELKALSGPVRPPLQTKAMMDAAARADAESSRRNHPLFASVMLMLLTEIINSRLFTTVRDSLGLTYDVSFEVTLFDRIRSGWFMVHVTSHPDKIYDALNASVSVLRDIRFAPVNRRELARAKTTLLTRHESDLKDNAYWLGLLTHLQNPHVPHKTLECLRDLQRLYDAATVDDIKFVYEQFNFDDDHIFTCVGTSGECAPEPGWLVGWLVG</sequence>
<dbReference type="SUPFAM" id="SSF63411">
    <property type="entry name" value="LuxS/MPP-like metallohydrolase"/>
    <property type="match status" value="3"/>
</dbReference>
<evidence type="ECO:0000256" key="3">
    <source>
        <dbReference type="ARBA" id="ARBA00022801"/>
    </source>
</evidence>
<evidence type="ECO:0000259" key="6">
    <source>
        <dbReference type="Pfam" id="PF00675"/>
    </source>
</evidence>
<feature type="domain" description="Peptidase M16 N-terminal" evidence="6">
    <location>
        <begin position="3"/>
        <end position="124"/>
    </location>
</feature>
<dbReference type="KEGG" id="vcn:VOLCADRAFT_55336"/>
<name>D8THG4_VOLCA</name>
<dbReference type="AlphaFoldDB" id="D8THG4"/>
<keyword evidence="4" id="KW-0862">Zinc</keyword>
<dbReference type="PANTHER" id="PTHR43690:SF33">
    <property type="entry name" value="STROMAL PROCESSING PEPTIDASE, CHLOROPLASTIC"/>
    <property type="match status" value="1"/>
</dbReference>
<protein>
    <submittedName>
        <fullName evidence="8">Uncharacterized protein</fullName>
    </submittedName>
</protein>
<organism evidence="9">
    <name type="scientific">Volvox carteri f. nagariensis</name>
    <dbReference type="NCBI Taxonomy" id="3068"/>
    <lineage>
        <taxon>Eukaryota</taxon>
        <taxon>Viridiplantae</taxon>
        <taxon>Chlorophyta</taxon>
        <taxon>core chlorophytes</taxon>
        <taxon>Chlorophyceae</taxon>
        <taxon>CS clade</taxon>
        <taxon>Chlamydomonadales</taxon>
        <taxon>Volvocaceae</taxon>
        <taxon>Volvox</taxon>
    </lineage>
</organism>
<dbReference type="GO" id="GO:0046872">
    <property type="term" value="F:metal ion binding"/>
    <property type="evidence" value="ECO:0007669"/>
    <property type="project" value="InterPro"/>
</dbReference>
<dbReference type="InterPro" id="IPR007863">
    <property type="entry name" value="Peptidase_M16_C"/>
</dbReference>
<feature type="non-terminal residue" evidence="8">
    <location>
        <position position="1"/>
    </location>
</feature>
<keyword evidence="5" id="KW-0482">Metalloprotease</keyword>
<dbReference type="eggNOG" id="KOG0959">
    <property type="taxonomic scope" value="Eukaryota"/>
</dbReference>
<accession>D8THG4</accession>
<comment type="similarity">
    <text evidence="1">Belongs to the peptidase M16 family.</text>
</comment>
<evidence type="ECO:0000313" key="9">
    <source>
        <dbReference type="Proteomes" id="UP000001058"/>
    </source>
</evidence>
<dbReference type="OrthoDB" id="952271at2759"/>
<dbReference type="FunCoup" id="D8THG4">
    <property type="interactions" value="632"/>
</dbReference>
<dbReference type="Pfam" id="PF05193">
    <property type="entry name" value="Peptidase_M16_C"/>
    <property type="match status" value="2"/>
</dbReference>
<dbReference type="GO" id="GO:0006508">
    <property type="term" value="P:proteolysis"/>
    <property type="evidence" value="ECO:0007669"/>
    <property type="project" value="UniProtKB-KW"/>
</dbReference>
<dbReference type="GO" id="GO:0008237">
    <property type="term" value="F:metallopeptidase activity"/>
    <property type="evidence" value="ECO:0007669"/>
    <property type="project" value="UniProtKB-KW"/>
</dbReference>
<gene>
    <name evidence="8" type="ORF">VOLCADRAFT_55336</name>
</gene>
<evidence type="ECO:0000256" key="1">
    <source>
        <dbReference type="ARBA" id="ARBA00007261"/>
    </source>
</evidence>
<dbReference type="Proteomes" id="UP000001058">
    <property type="component" value="Unassembled WGS sequence"/>
</dbReference>
<feature type="domain" description="Peptidase M16 C-terminal" evidence="7">
    <location>
        <begin position="159"/>
        <end position="204"/>
    </location>
</feature>
<dbReference type="Gene3D" id="3.30.830.10">
    <property type="entry name" value="Metalloenzyme, LuxS/M16 peptidase-like"/>
    <property type="match status" value="4"/>
</dbReference>
<dbReference type="InterPro" id="IPR011765">
    <property type="entry name" value="Pept_M16_N"/>
</dbReference>
<dbReference type="STRING" id="3068.D8THG4"/>
<reference evidence="8 9" key="1">
    <citation type="journal article" date="2010" name="Science">
        <title>Genomic analysis of organismal complexity in the multicellular green alga Volvox carteri.</title>
        <authorList>
            <person name="Prochnik S.E."/>
            <person name="Umen J."/>
            <person name="Nedelcu A.M."/>
            <person name="Hallmann A."/>
            <person name="Miller S.M."/>
            <person name="Nishii I."/>
            <person name="Ferris P."/>
            <person name="Kuo A."/>
            <person name="Mitros T."/>
            <person name="Fritz-Laylin L.K."/>
            <person name="Hellsten U."/>
            <person name="Chapman J."/>
            <person name="Simakov O."/>
            <person name="Rensing S.A."/>
            <person name="Terry A."/>
            <person name="Pangilinan J."/>
            <person name="Kapitonov V."/>
            <person name="Jurka J."/>
            <person name="Salamov A."/>
            <person name="Shapiro H."/>
            <person name="Schmutz J."/>
            <person name="Grimwood J."/>
            <person name="Lindquist E."/>
            <person name="Lucas S."/>
            <person name="Grigoriev I.V."/>
            <person name="Schmitt R."/>
            <person name="Kirk D."/>
            <person name="Rokhsar D.S."/>
        </authorList>
    </citation>
    <scope>NUCLEOTIDE SEQUENCE [LARGE SCALE GENOMIC DNA]</scope>
    <source>
        <strain evidence="9">f. Nagariensis / Eve</strain>
    </source>
</reference>